<dbReference type="AlphaFoldDB" id="A0A1N7RVW9"/>
<proteinExistence type="predicted"/>
<name>A0A1N7RVW9_9BURK</name>
<protein>
    <submittedName>
        <fullName evidence="1">Uncharacterized protein</fullName>
    </submittedName>
</protein>
<dbReference type="OrthoDB" id="264096at2"/>
<dbReference type="EMBL" id="CYGX02000019">
    <property type="protein sequence ID" value="SIT39245.1"/>
    <property type="molecule type" value="Genomic_DNA"/>
</dbReference>
<reference evidence="1 2" key="1">
    <citation type="submission" date="2016-12" db="EMBL/GenBank/DDBJ databases">
        <authorList>
            <person name="Song W.-J."/>
            <person name="Kurnit D.M."/>
        </authorList>
    </citation>
    <scope>NUCLEOTIDE SEQUENCE [LARGE SCALE GENOMIC DNA]</scope>
    <source>
        <strain evidence="1 2">STM7296</strain>
    </source>
</reference>
<organism evidence="1 2">
    <name type="scientific">Paraburkholderia ribeironis</name>
    <dbReference type="NCBI Taxonomy" id="1247936"/>
    <lineage>
        <taxon>Bacteria</taxon>
        <taxon>Pseudomonadati</taxon>
        <taxon>Pseudomonadota</taxon>
        <taxon>Betaproteobacteria</taxon>
        <taxon>Burkholderiales</taxon>
        <taxon>Burkholderiaceae</taxon>
        <taxon>Paraburkholderia</taxon>
    </lineage>
</organism>
<dbReference type="STRING" id="1247936.BN2475_190143"/>
<dbReference type="Proteomes" id="UP000187012">
    <property type="component" value="Unassembled WGS sequence"/>
</dbReference>
<evidence type="ECO:0000313" key="1">
    <source>
        <dbReference type="EMBL" id="SIT39245.1"/>
    </source>
</evidence>
<dbReference type="RefSeq" id="WP_143325765.1">
    <property type="nucleotide sequence ID" value="NZ_CYGX02000019.1"/>
</dbReference>
<keyword evidence="2" id="KW-1185">Reference proteome</keyword>
<accession>A0A1N7RVW9</accession>
<sequence>MNAVDSVVQAVLYEGYLLYPYRPTSVKNRQRWTFGGVYPHAYAEASGSDPWVAQCECLLRGDARTRVAVRPGFLQVIERTVLEVVQSVADAAAPAELGEPAWRTVPQLDIDERRYTRWQEAAEQHIALPVLGLGELLQAPREIAFSFDATCELEPLADRAGTLRGALRRTRAALQGRVEISAAQVAPDVYRLKTRIVNETPLEYARGLTRDAASLRALVSCHTVLTVEGGTWFSSIDPPDALAAACAACRNIGLWPVLVGDERRTDTMLASPVILYDFPQIAPRSAGDLFDAAEIDEILTLRILTMTDDEKRAMTATDERARALLTRTKGPGGALIGKLHGSLRRVRGFDPAHGAVSRSTAPDDAATRVSPWAELLHARPQLAYVRVAGVEIRSGDQVRLRPRGRADIFDIALSGMVATIESIERDFDDHVHVAVTLDDDPDKEFGMQRMPEHRFFFGPDEIEPLDRSFRQRRGLQ</sequence>
<gene>
    <name evidence="1" type="ORF">BN2475_190143</name>
</gene>
<evidence type="ECO:0000313" key="2">
    <source>
        <dbReference type="Proteomes" id="UP000187012"/>
    </source>
</evidence>